<evidence type="ECO:0000313" key="6">
    <source>
        <dbReference type="EMBL" id="AJD90908.1"/>
    </source>
</evidence>
<dbReference type="PANTHER" id="PTHR30627">
    <property type="entry name" value="PEPTIDOGLYCAN D,D-TRANSPEPTIDASE"/>
    <property type="match status" value="1"/>
</dbReference>
<dbReference type="HOGENOM" id="CLU_009289_6_1_9"/>
<dbReference type="InterPro" id="IPR005311">
    <property type="entry name" value="PBP_dimer"/>
</dbReference>
<evidence type="ECO:0000313" key="7">
    <source>
        <dbReference type="Proteomes" id="UP000031449"/>
    </source>
</evidence>
<feature type="compositionally biased region" description="Acidic residues" evidence="4">
    <location>
        <begin position="719"/>
        <end position="728"/>
    </location>
</feature>
<comment type="subcellular location">
    <subcellularLocation>
        <location evidence="1">Membrane</location>
    </subcellularLocation>
</comment>
<dbReference type="BioCyc" id="JESP1508404:G14D9-10846-MONOMER"/>
<evidence type="ECO:0000256" key="4">
    <source>
        <dbReference type="SAM" id="MobiDB-lite"/>
    </source>
</evidence>
<evidence type="ECO:0000256" key="1">
    <source>
        <dbReference type="ARBA" id="ARBA00004370"/>
    </source>
</evidence>
<dbReference type="Gene3D" id="2.20.70.70">
    <property type="match status" value="1"/>
</dbReference>
<dbReference type="PANTHER" id="PTHR30627:SF26">
    <property type="entry name" value="PENICILLIN-BINDING PROTEIN 2B"/>
    <property type="match status" value="1"/>
</dbReference>
<dbReference type="Proteomes" id="UP000031449">
    <property type="component" value="Chromosome"/>
</dbReference>
<dbReference type="GO" id="GO:0071555">
    <property type="term" value="P:cell wall organization"/>
    <property type="evidence" value="ECO:0007669"/>
    <property type="project" value="TreeGrafter"/>
</dbReference>
<dbReference type="InterPro" id="IPR036138">
    <property type="entry name" value="PBP_dimer_sf"/>
</dbReference>
<dbReference type="OrthoDB" id="9770103at2"/>
<evidence type="ECO:0000256" key="3">
    <source>
        <dbReference type="ARBA" id="ARBA00023136"/>
    </source>
</evidence>
<dbReference type="SUPFAM" id="SSF56601">
    <property type="entry name" value="beta-lactamase/transpeptidase-like"/>
    <property type="match status" value="1"/>
</dbReference>
<dbReference type="Gene3D" id="3.30.70.2110">
    <property type="match status" value="1"/>
</dbReference>
<name>A0A0B5AQW0_9BACL</name>
<dbReference type="Pfam" id="PF00905">
    <property type="entry name" value="Transpeptidase"/>
    <property type="match status" value="1"/>
</dbReference>
<dbReference type="FunFam" id="3.40.710.10:FF:000026">
    <property type="entry name" value="Penicillin-binding protein 1"/>
    <property type="match status" value="1"/>
</dbReference>
<reference evidence="6 7" key="1">
    <citation type="submission" date="2014-08" db="EMBL/GenBank/DDBJ databases">
        <title>Complete genome of a marine bacteria Jeotgalibacillus malaysiensis.</title>
        <authorList>
            <person name="Yaakop A.S."/>
            <person name="Chan K.-G."/>
            <person name="Goh K.M."/>
        </authorList>
    </citation>
    <scope>NUCLEOTIDE SEQUENCE [LARGE SCALE GENOMIC DNA]</scope>
    <source>
        <strain evidence="6 7">D5</strain>
    </source>
</reference>
<dbReference type="Pfam" id="PF03793">
    <property type="entry name" value="PASTA"/>
    <property type="match status" value="1"/>
</dbReference>
<keyword evidence="3" id="KW-0472">Membrane</keyword>
<dbReference type="SMART" id="SM00740">
    <property type="entry name" value="PASTA"/>
    <property type="match status" value="2"/>
</dbReference>
<dbReference type="GO" id="GO:0008658">
    <property type="term" value="F:penicillin binding"/>
    <property type="evidence" value="ECO:0007669"/>
    <property type="project" value="InterPro"/>
</dbReference>
<dbReference type="Gene3D" id="3.40.710.10">
    <property type="entry name" value="DD-peptidase/beta-lactamase superfamily"/>
    <property type="match status" value="1"/>
</dbReference>
<dbReference type="GO" id="GO:0005886">
    <property type="term" value="C:plasma membrane"/>
    <property type="evidence" value="ECO:0007669"/>
    <property type="project" value="TreeGrafter"/>
</dbReference>
<dbReference type="EMBL" id="CP009416">
    <property type="protein sequence ID" value="AJD90908.1"/>
    <property type="molecule type" value="Genomic_DNA"/>
</dbReference>
<protein>
    <submittedName>
        <fullName evidence="6">Penicillin-binding protein 2B</fullName>
    </submittedName>
</protein>
<dbReference type="InterPro" id="IPR001460">
    <property type="entry name" value="PCN-bd_Tpept"/>
</dbReference>
<gene>
    <name evidence="6" type="ORF">JMA_15910</name>
</gene>
<proteinExistence type="inferred from homology"/>
<dbReference type="PROSITE" id="PS51178">
    <property type="entry name" value="PASTA"/>
    <property type="match status" value="1"/>
</dbReference>
<dbReference type="InterPro" id="IPR012338">
    <property type="entry name" value="Beta-lactam/transpept-like"/>
</dbReference>
<evidence type="ECO:0000256" key="2">
    <source>
        <dbReference type="ARBA" id="ARBA00007171"/>
    </source>
</evidence>
<sequence length="728" mass="79942">MRKLKKNWGAYLLFTVFSALFFLLITRFLTLQITGEAEGRDLAAQAQAQYARSQILEAERGKILDRNGEVIAEDTQTYKIVAVLDENLTTNEENPRHVLDPEGTASTLAQYLDLSEAEILDILTQDRKQVEFGTEGKDIPLEIKQQIEDAELPGIFFLQDLKRFYPNGIFSSHLIGYAQPEANEDGLVKTVGQMGVERNLNKYLEGQNGKLSYETDARGFLLPGGEEAIQKAQDGHDVYLTIDKKIQTFLEDALSQVSDEYNPEKMFGVVADAKTGEILAMSQRPTFDPDTRVGLSENWYNQIVESTFEPGSTFKTFSLAAAVEEGVFNPNATYQSGSYDVLGQKINDHNVSGWGTISYLEGVQRSSNTAFAKLLEQMGDDVYRNYLDQFGFGQQTGIDLPNEAPGNILYNYPIEKVTTIFGQGTTVTPLQMIQAETAIASDGKMKKPYVLSKVVNPETGEAVYEGESEVTGQPISSDTAAKVREYLASTVTSEVGTGQPFSIPGYEVSGKSGTAQIPDPETGRYMTGRSNYLFSFIGMAPADDPELIVYIGIQQPDLPADEISSIPVSKVFNPVMLNSLKYRNIQPAEAPMKESVPVEDYKDQSAAAVKEQLEGQGLKVEVIGNGDTIQTQSTVNNELIAGERLILVTDGDLTIPDFTGWSYRDVVRAAAAADLELNTNGTGFAVSQNLTADSVISAGQPLTVKFETPEETRTRLSQPEEESELPQD</sequence>
<dbReference type="InterPro" id="IPR005543">
    <property type="entry name" value="PASTA_dom"/>
</dbReference>
<organism evidence="6 7">
    <name type="scientific">Jeotgalibacillus malaysiensis</name>
    <dbReference type="NCBI Taxonomy" id="1508404"/>
    <lineage>
        <taxon>Bacteria</taxon>
        <taxon>Bacillati</taxon>
        <taxon>Bacillota</taxon>
        <taxon>Bacilli</taxon>
        <taxon>Bacillales</taxon>
        <taxon>Caryophanaceae</taxon>
        <taxon>Jeotgalibacillus</taxon>
    </lineage>
</organism>
<feature type="region of interest" description="Disordered" evidence="4">
    <location>
        <begin position="707"/>
        <end position="728"/>
    </location>
</feature>
<dbReference type="Gene3D" id="3.90.1310.10">
    <property type="entry name" value="Penicillin-binding protein 2a (Domain 2)"/>
    <property type="match status" value="1"/>
</dbReference>
<comment type="similarity">
    <text evidence="2">Belongs to the transpeptidase family.</text>
</comment>
<dbReference type="AlphaFoldDB" id="A0A0B5AQW0"/>
<dbReference type="KEGG" id="jeo:JMA_15910"/>
<keyword evidence="7" id="KW-1185">Reference proteome</keyword>
<dbReference type="SUPFAM" id="SSF56519">
    <property type="entry name" value="Penicillin binding protein dimerisation domain"/>
    <property type="match status" value="1"/>
</dbReference>
<accession>A0A0B5AQW0</accession>
<evidence type="ECO:0000259" key="5">
    <source>
        <dbReference type="PROSITE" id="PS51178"/>
    </source>
</evidence>
<dbReference type="InterPro" id="IPR050515">
    <property type="entry name" value="Beta-lactam/transpept"/>
</dbReference>
<dbReference type="Pfam" id="PF03717">
    <property type="entry name" value="PBP_dimer"/>
    <property type="match status" value="1"/>
</dbReference>
<dbReference type="STRING" id="1508404.JMA_15910"/>
<feature type="domain" description="PASTA" evidence="5">
    <location>
        <begin position="649"/>
        <end position="708"/>
    </location>
</feature>
<dbReference type="SUPFAM" id="SSF54184">
    <property type="entry name" value="Penicillin-binding protein 2x (pbp-2x), c-terminal domain"/>
    <property type="match status" value="2"/>
</dbReference>